<evidence type="ECO:0000313" key="9">
    <source>
        <dbReference type="Proteomes" id="UP001652623"/>
    </source>
</evidence>
<accession>A0A6P4AC15</accession>
<dbReference type="SUPFAM" id="SSF57667">
    <property type="entry name" value="beta-beta-alpha zinc fingers"/>
    <property type="match status" value="1"/>
</dbReference>
<comment type="subcellular location">
    <subcellularLocation>
        <location evidence="1">Nucleus</location>
    </subcellularLocation>
</comment>
<evidence type="ECO:0000256" key="5">
    <source>
        <dbReference type="ARBA" id="ARBA00023242"/>
    </source>
</evidence>
<dbReference type="Gene3D" id="3.30.160.60">
    <property type="entry name" value="Classic Zinc Finger"/>
    <property type="match status" value="1"/>
</dbReference>
<gene>
    <name evidence="10" type="primary">LOC107426764</name>
</gene>
<evidence type="ECO:0000256" key="1">
    <source>
        <dbReference type="ARBA" id="ARBA00004123"/>
    </source>
</evidence>
<evidence type="ECO:0000256" key="4">
    <source>
        <dbReference type="ARBA" id="ARBA00022833"/>
    </source>
</evidence>
<reference evidence="10" key="1">
    <citation type="submission" date="2025-08" db="UniProtKB">
        <authorList>
            <consortium name="RefSeq"/>
        </authorList>
    </citation>
    <scope>IDENTIFICATION</scope>
    <source>
        <tissue evidence="10">Seedling</tissue>
    </source>
</reference>
<keyword evidence="7" id="KW-0472">Membrane</keyword>
<proteinExistence type="predicted"/>
<keyword evidence="5" id="KW-0539">Nucleus</keyword>
<feature type="domain" description="C2H2-type" evidence="8">
    <location>
        <begin position="133"/>
        <end position="160"/>
    </location>
</feature>
<dbReference type="GeneID" id="107426764"/>
<protein>
    <submittedName>
        <fullName evidence="10">Protein LATE FLOWERING</fullName>
    </submittedName>
</protein>
<keyword evidence="4" id="KW-0862">Zinc</keyword>
<dbReference type="GO" id="GO:0009788">
    <property type="term" value="P:negative regulation of abscisic acid-activated signaling pathway"/>
    <property type="evidence" value="ECO:0007669"/>
    <property type="project" value="InterPro"/>
</dbReference>
<dbReference type="InterPro" id="IPR036236">
    <property type="entry name" value="Znf_C2H2_sf"/>
</dbReference>
<evidence type="ECO:0000256" key="6">
    <source>
        <dbReference type="PROSITE-ProRule" id="PRU00042"/>
    </source>
</evidence>
<keyword evidence="2" id="KW-0479">Metal-binding</keyword>
<dbReference type="KEGG" id="zju:107426764"/>
<dbReference type="GO" id="GO:0005634">
    <property type="term" value="C:nucleus"/>
    <property type="evidence" value="ECO:0007669"/>
    <property type="project" value="UniProtKB-SubCell"/>
</dbReference>
<dbReference type="GO" id="GO:0008270">
    <property type="term" value="F:zinc ion binding"/>
    <property type="evidence" value="ECO:0007669"/>
    <property type="project" value="UniProtKB-KW"/>
</dbReference>
<evidence type="ECO:0000256" key="7">
    <source>
        <dbReference type="SAM" id="Phobius"/>
    </source>
</evidence>
<organism evidence="9 10">
    <name type="scientific">Ziziphus jujuba</name>
    <name type="common">Chinese jujube</name>
    <name type="synonym">Ziziphus sativa</name>
    <dbReference type="NCBI Taxonomy" id="326968"/>
    <lineage>
        <taxon>Eukaryota</taxon>
        <taxon>Viridiplantae</taxon>
        <taxon>Streptophyta</taxon>
        <taxon>Embryophyta</taxon>
        <taxon>Tracheophyta</taxon>
        <taxon>Spermatophyta</taxon>
        <taxon>Magnoliopsida</taxon>
        <taxon>eudicotyledons</taxon>
        <taxon>Gunneridae</taxon>
        <taxon>Pentapetalae</taxon>
        <taxon>rosids</taxon>
        <taxon>fabids</taxon>
        <taxon>Rosales</taxon>
        <taxon>Rhamnaceae</taxon>
        <taxon>Paliureae</taxon>
        <taxon>Ziziphus</taxon>
    </lineage>
</organism>
<dbReference type="InterPro" id="IPR013087">
    <property type="entry name" value="Znf_C2H2_type"/>
</dbReference>
<feature type="transmembrane region" description="Helical" evidence="7">
    <location>
        <begin position="76"/>
        <end position="95"/>
    </location>
</feature>
<dbReference type="PANTHER" id="PTHR47287">
    <property type="entry name" value="C2H2 AND C2HC ZINC FINGERS SUPERFAMILY PROTEIN"/>
    <property type="match status" value="1"/>
</dbReference>
<dbReference type="RefSeq" id="XP_015892519.3">
    <property type="nucleotide sequence ID" value="XM_016037033.4"/>
</dbReference>
<dbReference type="Proteomes" id="UP001652623">
    <property type="component" value="Chromosome 9"/>
</dbReference>
<dbReference type="InterPro" id="IPR044246">
    <property type="entry name" value="ZFP3-like"/>
</dbReference>
<sequence length="300" mass="33167">MESLSLSLSSHTHSLSLIFSVPNPMQPTPLCQALYLIITLIDSSHFSTLLRSSLLNSFFLSFFLIRSNAKAQLSSLYICFIVSLFSVFFLLSLPLCKLNPFLLGLFGDMEDEEKATHVAGANNTAEDTSSRVFPCLFCSRKFFSSQALGGHQNAHKKERTAARKAKRASDQFSPVSFSSPPQSPIVFASNQNLGLLHPSMYIAAHSANLRYFPSSHQFSHRFGSNGAPRFENVVYHGGSCSSNGYPCEEDQQSFLNWQRSKRCGSSSQHASLMMNSNYNISVGNGEKGNDVQKLDLSLHL</sequence>
<dbReference type="PROSITE" id="PS50157">
    <property type="entry name" value="ZINC_FINGER_C2H2_2"/>
    <property type="match status" value="1"/>
</dbReference>
<keyword evidence="7" id="KW-0812">Transmembrane</keyword>
<evidence type="ECO:0000256" key="3">
    <source>
        <dbReference type="ARBA" id="ARBA00022771"/>
    </source>
</evidence>
<dbReference type="PANTHER" id="PTHR47287:SF15">
    <property type="entry name" value="ZINC FINGER PROTEIN 3-LIKE"/>
    <property type="match status" value="1"/>
</dbReference>
<dbReference type="PROSITE" id="PS00028">
    <property type="entry name" value="ZINC_FINGER_C2H2_1"/>
    <property type="match status" value="1"/>
</dbReference>
<keyword evidence="9" id="KW-1185">Reference proteome</keyword>
<feature type="transmembrane region" description="Helical" evidence="7">
    <location>
        <begin position="44"/>
        <end position="64"/>
    </location>
</feature>
<evidence type="ECO:0000259" key="8">
    <source>
        <dbReference type="PROSITE" id="PS50157"/>
    </source>
</evidence>
<evidence type="ECO:0000256" key="2">
    <source>
        <dbReference type="ARBA" id="ARBA00022723"/>
    </source>
</evidence>
<keyword evidence="7" id="KW-1133">Transmembrane helix</keyword>
<keyword evidence="3 6" id="KW-0863">Zinc-finger</keyword>
<dbReference type="InParanoid" id="A0A6P4AC15"/>
<name>A0A6P4AC15_ZIZJJ</name>
<dbReference type="AlphaFoldDB" id="A0A6P4AC15"/>
<evidence type="ECO:0000313" key="10">
    <source>
        <dbReference type="RefSeq" id="XP_015892519.3"/>
    </source>
</evidence>